<dbReference type="Pfam" id="PF06283">
    <property type="entry name" value="ThuA"/>
    <property type="match status" value="1"/>
</dbReference>
<gene>
    <name evidence="2" type="ORF">ACFQZV_03895</name>
</gene>
<dbReference type="InterPro" id="IPR029062">
    <property type="entry name" value="Class_I_gatase-like"/>
</dbReference>
<evidence type="ECO:0000313" key="2">
    <source>
        <dbReference type="EMBL" id="MFD0780441.1"/>
    </source>
</evidence>
<dbReference type="Gene3D" id="3.40.50.880">
    <property type="match status" value="1"/>
</dbReference>
<sequence length="234" mass="25839">MRSLNAKKALVVRGGWEGHFPVETTDVLIPFLEERGYRVEVSESTRVYADPRAMAETDLVLQCITMSSIEDDAMRGLDAAVRAGLGFAGWHGGVVDSFRNSAEYLHLVGGQFVAHPQKPVERRAGVSSDNLVHHSIDITERGSTHPITEGIESFALTTEQYWVLTDEYNEVLATTTHPSKPGDPWGRTVTCPAIWTRTWGEGRVFVATPGHDPSVLADDNVRTIVERGLLWASR</sequence>
<dbReference type="PANTHER" id="PTHR40469:SF2">
    <property type="entry name" value="GALACTOSE-BINDING DOMAIN-LIKE SUPERFAMILY PROTEIN"/>
    <property type="match status" value="1"/>
</dbReference>
<proteinExistence type="predicted"/>
<dbReference type="RefSeq" id="WP_378750663.1">
    <property type="nucleotide sequence ID" value="NZ_JBHSSV010000003.1"/>
</dbReference>
<dbReference type="PANTHER" id="PTHR40469">
    <property type="entry name" value="SECRETED GLYCOSYL HYDROLASE"/>
    <property type="match status" value="1"/>
</dbReference>
<evidence type="ECO:0000313" key="3">
    <source>
        <dbReference type="Proteomes" id="UP001597042"/>
    </source>
</evidence>
<dbReference type="Proteomes" id="UP001597042">
    <property type="component" value="Unassembled WGS sequence"/>
</dbReference>
<accession>A0ABW2ZP88</accession>
<protein>
    <submittedName>
        <fullName evidence="2">ThuA domain-containing protein</fullName>
    </submittedName>
</protein>
<name>A0ABW2ZP88_9MICO</name>
<feature type="domain" description="ThuA-like" evidence="1">
    <location>
        <begin position="8"/>
        <end position="232"/>
    </location>
</feature>
<organism evidence="2 3">
    <name type="scientific">Microbacterium koreense</name>
    <dbReference type="NCBI Taxonomy" id="323761"/>
    <lineage>
        <taxon>Bacteria</taxon>
        <taxon>Bacillati</taxon>
        <taxon>Actinomycetota</taxon>
        <taxon>Actinomycetes</taxon>
        <taxon>Micrococcales</taxon>
        <taxon>Microbacteriaceae</taxon>
        <taxon>Microbacterium</taxon>
    </lineage>
</organism>
<dbReference type="SUPFAM" id="SSF52317">
    <property type="entry name" value="Class I glutamine amidotransferase-like"/>
    <property type="match status" value="1"/>
</dbReference>
<comment type="caution">
    <text evidence="2">The sequence shown here is derived from an EMBL/GenBank/DDBJ whole genome shotgun (WGS) entry which is preliminary data.</text>
</comment>
<evidence type="ECO:0000259" key="1">
    <source>
        <dbReference type="Pfam" id="PF06283"/>
    </source>
</evidence>
<dbReference type="EMBL" id="JBHTIM010000001">
    <property type="protein sequence ID" value="MFD0780441.1"/>
    <property type="molecule type" value="Genomic_DNA"/>
</dbReference>
<reference evidence="3" key="1">
    <citation type="journal article" date="2019" name="Int. J. Syst. Evol. Microbiol.">
        <title>The Global Catalogue of Microorganisms (GCM) 10K type strain sequencing project: providing services to taxonomists for standard genome sequencing and annotation.</title>
        <authorList>
            <consortium name="The Broad Institute Genomics Platform"/>
            <consortium name="The Broad Institute Genome Sequencing Center for Infectious Disease"/>
            <person name="Wu L."/>
            <person name="Ma J."/>
        </authorList>
    </citation>
    <scope>NUCLEOTIDE SEQUENCE [LARGE SCALE GENOMIC DNA]</scope>
    <source>
        <strain evidence="3">CCUG 50754</strain>
    </source>
</reference>
<keyword evidence="3" id="KW-1185">Reference proteome</keyword>
<dbReference type="InterPro" id="IPR029010">
    <property type="entry name" value="ThuA-like"/>
</dbReference>